<dbReference type="OrthoDB" id="213812at2157"/>
<dbReference type="EMBL" id="QJOW01000003">
    <property type="protein sequence ID" value="KAB7515447.1"/>
    <property type="molecule type" value="Genomic_DNA"/>
</dbReference>
<dbReference type="Proteomes" id="UP000326302">
    <property type="component" value="Unassembled WGS sequence"/>
</dbReference>
<dbReference type="InterPro" id="IPR056505">
    <property type="entry name" value="Beta-prop_HVO_0234"/>
</dbReference>
<evidence type="ECO:0000259" key="1">
    <source>
        <dbReference type="Pfam" id="PF23366"/>
    </source>
</evidence>
<dbReference type="EMBL" id="QKKZ01000001">
    <property type="protein sequence ID" value="KAB7516500.1"/>
    <property type="molecule type" value="Genomic_DNA"/>
</dbReference>
<dbReference type="AlphaFoldDB" id="A0A5N5UA91"/>
<dbReference type="RefSeq" id="WP_152120442.1">
    <property type="nucleotide sequence ID" value="NZ_QJOW01000003.1"/>
</dbReference>
<evidence type="ECO:0000313" key="4">
    <source>
        <dbReference type="EMBL" id="KAB7516500.1"/>
    </source>
</evidence>
<dbReference type="EMBL" id="QMDY01000012">
    <property type="protein sequence ID" value="KAB7513482.1"/>
    <property type="molecule type" value="Genomic_DNA"/>
</dbReference>
<sequence length="258" mass="26519">MSADEDISLEEKRVYAGGSARPAFVATDAGLARVSVSGDLVGEFGLAVRESATDVATADGRVVAATDEVRQLTDDGSQALGFAGANVVGFADGIVAAGDGRLARYDDEAWTTLAEIEGATAIGDGIVATESGVVGFGGESRGLDSVRDVTGEYAATADGLYRGPDWEQIREGSFRAVATYESRLLAVTDSGSLLDHDDGEWRDLDAPGAVADAALTADGIYAITTDGTFLADAGDGWRSRVLGLPGAHRLAVPTARTE</sequence>
<dbReference type="Proteomes" id="UP000326865">
    <property type="component" value="Unassembled WGS sequence"/>
</dbReference>
<evidence type="ECO:0000313" key="5">
    <source>
        <dbReference type="Proteomes" id="UP000326207"/>
    </source>
</evidence>
<organism evidence="3 6">
    <name type="scientific">Halosegnis rubeus</name>
    <dbReference type="NCBI Taxonomy" id="2212850"/>
    <lineage>
        <taxon>Archaea</taxon>
        <taxon>Methanobacteriati</taxon>
        <taxon>Methanobacteriota</taxon>
        <taxon>Stenosarchaea group</taxon>
        <taxon>Halobacteria</taxon>
        <taxon>Halobacteriales</taxon>
        <taxon>Natronomonadaceae</taxon>
        <taxon>Halosegnis</taxon>
    </lineage>
</organism>
<gene>
    <name evidence="4" type="ORF">DM867_05150</name>
    <name evidence="3" type="ORF">DMP03_09525</name>
    <name evidence="2" type="ORF">DP108_12905</name>
</gene>
<keyword evidence="7" id="KW-1185">Reference proteome</keyword>
<name>A0A5N5UA91_9EURY</name>
<comment type="caution">
    <text evidence="3">The sequence shown here is derived from an EMBL/GenBank/DDBJ whole genome shotgun (WGS) entry which is preliminary data.</text>
</comment>
<evidence type="ECO:0000313" key="6">
    <source>
        <dbReference type="Proteomes" id="UP000326302"/>
    </source>
</evidence>
<accession>A0A5N5U6V9</accession>
<dbReference type="Pfam" id="PF23366">
    <property type="entry name" value="Beta-prop_HVO_0234"/>
    <property type="match status" value="1"/>
</dbReference>
<evidence type="ECO:0000313" key="3">
    <source>
        <dbReference type="EMBL" id="KAB7515447.1"/>
    </source>
</evidence>
<accession>A0A5N5UA91</accession>
<feature type="domain" description="HVO-0234-like beta-propeller" evidence="1">
    <location>
        <begin position="8"/>
        <end position="252"/>
    </location>
</feature>
<evidence type="ECO:0000313" key="7">
    <source>
        <dbReference type="Proteomes" id="UP000326865"/>
    </source>
</evidence>
<accession>A0A5N5UDA8</accession>
<proteinExistence type="predicted"/>
<reference evidence="5 6" key="1">
    <citation type="submission" date="2019-10" db="EMBL/GenBank/DDBJ databases">
        <title>Unraveling microbial dark matter from salterns through culturing: the case of the genus Halosegnis.</title>
        <authorList>
            <person name="Duran-Viseras A."/>
            <person name="Andrei A.-S."/>
            <person name="Vera-Gargallo B."/>
            <person name="Ghai R."/>
            <person name="Sanchez-Porro C."/>
            <person name="Ventosa A."/>
        </authorList>
    </citation>
    <scope>NUCLEOTIDE SEQUENCE [LARGE SCALE GENOMIC DNA]</scope>
    <source>
        <strain evidence="3 6">F17-44</strain>
        <strain evidence="4 7">F18-79</strain>
        <strain evidence="2 5">F19-13</strain>
    </source>
</reference>
<dbReference type="Proteomes" id="UP000326207">
    <property type="component" value="Unassembled WGS sequence"/>
</dbReference>
<evidence type="ECO:0000313" key="2">
    <source>
        <dbReference type="EMBL" id="KAB7513482.1"/>
    </source>
</evidence>
<protein>
    <recommendedName>
        <fullName evidence="1">HVO-0234-like beta-propeller domain-containing protein</fullName>
    </recommendedName>
</protein>